<sequence>MENTYKEEDKTTTGTITSTTNNNNDYNQKDNEKKKKQKMTLKTASKPKLVDAIIVRREKDLNLQKILHDNNPSLQFHRGYVEYNLPALIIIKILQYYWKLSTNHTSPLYSYRDALVLTLINKQFFCVVNEMFISTKLIQKYIDIDEIEEAGDRHPYWHDVFYYDYNGRRRYQSKYNPEYEYSTDRVSIEFGYAHLLKPWCPFKNIVKLKVSTTVMESLMRSTSSIHLQHVLSTVEKLNIVSDQKGSITIQSVKSIGITMYNLRYLKLPFAFSRSHFKVMDVFKSLKKIDFGCFHPDLYTIIPSIEQVYSIKLDIVAIPLSNRNIVTNLGGVCLSKRDYGGCFEFPNLKELAFDRETNINIFTHFRESTLNITYLSIHLKTNLKEWFPIIERLRSIITIHDQCQYSNHENDGLALCNQFKQSLSPTLSRFIITTDKVFDASNYLLDMGYHLSFETTKYHKKPSSLRKLYFNKIK</sequence>
<dbReference type="GeneID" id="31357709"/>
<evidence type="ECO:0000313" key="3">
    <source>
        <dbReference type="Proteomes" id="UP000001396"/>
    </source>
</evidence>
<dbReference type="RefSeq" id="XP_020437293.1">
    <property type="nucleotide sequence ID" value="XM_020573176.1"/>
</dbReference>
<feature type="compositionally biased region" description="Low complexity" evidence="1">
    <location>
        <begin position="12"/>
        <end position="26"/>
    </location>
</feature>
<feature type="compositionally biased region" description="Basic and acidic residues" evidence="1">
    <location>
        <begin position="1"/>
        <end position="11"/>
    </location>
</feature>
<reference evidence="2 3" key="1">
    <citation type="journal article" date="2011" name="Genome Res.">
        <title>Phylogeny-wide analysis of social amoeba genomes highlights ancient origins for complex intercellular communication.</title>
        <authorList>
            <person name="Heidel A.J."/>
            <person name="Lawal H.M."/>
            <person name="Felder M."/>
            <person name="Schilde C."/>
            <person name="Helps N.R."/>
            <person name="Tunggal B."/>
            <person name="Rivero F."/>
            <person name="John U."/>
            <person name="Schleicher M."/>
            <person name="Eichinger L."/>
            <person name="Platzer M."/>
            <person name="Noegel A.A."/>
            <person name="Schaap P."/>
            <person name="Gloeckner G."/>
        </authorList>
    </citation>
    <scope>NUCLEOTIDE SEQUENCE [LARGE SCALE GENOMIC DNA]</scope>
    <source>
        <strain evidence="3">ATCC 26659 / Pp 5 / PN500</strain>
    </source>
</reference>
<keyword evidence="3" id="KW-1185">Reference proteome</keyword>
<dbReference type="Proteomes" id="UP000001396">
    <property type="component" value="Unassembled WGS sequence"/>
</dbReference>
<dbReference type="EMBL" id="ADBJ01000008">
    <property type="protein sequence ID" value="EFA85184.1"/>
    <property type="molecule type" value="Genomic_DNA"/>
</dbReference>
<dbReference type="InParanoid" id="D3B1L0"/>
<evidence type="ECO:0000313" key="2">
    <source>
        <dbReference type="EMBL" id="EFA85184.1"/>
    </source>
</evidence>
<evidence type="ECO:0000256" key="1">
    <source>
        <dbReference type="SAM" id="MobiDB-lite"/>
    </source>
</evidence>
<dbReference type="AlphaFoldDB" id="D3B1L0"/>
<protein>
    <submittedName>
        <fullName evidence="2">Uncharacterized protein</fullName>
    </submittedName>
</protein>
<organism evidence="2 3">
    <name type="scientific">Heterostelium pallidum (strain ATCC 26659 / Pp 5 / PN500)</name>
    <name type="common">Cellular slime mold</name>
    <name type="synonym">Polysphondylium pallidum</name>
    <dbReference type="NCBI Taxonomy" id="670386"/>
    <lineage>
        <taxon>Eukaryota</taxon>
        <taxon>Amoebozoa</taxon>
        <taxon>Evosea</taxon>
        <taxon>Eumycetozoa</taxon>
        <taxon>Dictyostelia</taxon>
        <taxon>Acytosteliales</taxon>
        <taxon>Acytosteliaceae</taxon>
        <taxon>Heterostelium</taxon>
    </lineage>
</organism>
<accession>D3B1L0</accession>
<gene>
    <name evidence="2" type="ORF">PPL_02184</name>
</gene>
<name>D3B1L0_HETP5</name>
<comment type="caution">
    <text evidence="2">The sequence shown here is derived from an EMBL/GenBank/DDBJ whole genome shotgun (WGS) entry which is preliminary data.</text>
</comment>
<proteinExistence type="predicted"/>
<feature type="region of interest" description="Disordered" evidence="1">
    <location>
        <begin position="1"/>
        <end position="40"/>
    </location>
</feature>